<dbReference type="FunFam" id="3.30.420.10:FF:000065">
    <property type="entry name" value="Protein RRP6-like 2 isoform A"/>
    <property type="match status" value="1"/>
</dbReference>
<dbReference type="AlphaFoldDB" id="A0A200R146"/>
<dbReference type="GO" id="GO:0000176">
    <property type="term" value="C:nuclear exosome (RNase complex)"/>
    <property type="evidence" value="ECO:0007669"/>
    <property type="project" value="InterPro"/>
</dbReference>
<evidence type="ECO:0000256" key="6">
    <source>
        <dbReference type="ARBA" id="ARBA00022839"/>
    </source>
</evidence>
<dbReference type="Proteomes" id="UP000195402">
    <property type="component" value="Unassembled WGS sequence"/>
</dbReference>
<dbReference type="GO" id="GO:0071044">
    <property type="term" value="P:histone mRNA catabolic process"/>
    <property type="evidence" value="ECO:0007669"/>
    <property type="project" value="TreeGrafter"/>
</dbReference>
<dbReference type="OrthoDB" id="2250022at2759"/>
<dbReference type="SUPFAM" id="SSF47819">
    <property type="entry name" value="HRDC-like"/>
    <property type="match status" value="1"/>
</dbReference>
<evidence type="ECO:0000313" key="11">
    <source>
        <dbReference type="EMBL" id="OVA16442.1"/>
    </source>
</evidence>
<dbReference type="InterPro" id="IPR002562">
    <property type="entry name" value="3'-5'_exonuclease_dom"/>
</dbReference>
<dbReference type="GO" id="GO:0071037">
    <property type="term" value="P:nuclear polyadenylation-dependent snRNA catabolic process"/>
    <property type="evidence" value="ECO:0007669"/>
    <property type="project" value="TreeGrafter"/>
</dbReference>
<evidence type="ECO:0000259" key="10">
    <source>
        <dbReference type="PROSITE" id="PS50967"/>
    </source>
</evidence>
<dbReference type="OMA" id="DWLVNIN"/>
<keyword evidence="2" id="KW-0698">rRNA processing</keyword>
<dbReference type="STRING" id="56857.A0A200R146"/>
<proteinExistence type="inferred from homology"/>
<evidence type="ECO:0000256" key="8">
    <source>
        <dbReference type="ARBA" id="ARBA00043957"/>
    </source>
</evidence>
<keyword evidence="3" id="KW-0540">Nuclease</keyword>
<keyword evidence="6" id="KW-0269">Exonuclease</keyword>
<dbReference type="EMBL" id="MVGT01000506">
    <property type="protein sequence ID" value="OVA16442.1"/>
    <property type="molecule type" value="Genomic_DNA"/>
</dbReference>
<dbReference type="Gene3D" id="1.10.150.80">
    <property type="entry name" value="HRDC domain"/>
    <property type="match status" value="1"/>
</dbReference>
<dbReference type="InterPro" id="IPR049559">
    <property type="entry name" value="Rrp6p-like_exo"/>
</dbReference>
<evidence type="ECO:0000256" key="3">
    <source>
        <dbReference type="ARBA" id="ARBA00022722"/>
    </source>
</evidence>
<dbReference type="GO" id="GO:0071040">
    <property type="term" value="P:nuclear polyadenylation-dependent antisense transcript catabolic process"/>
    <property type="evidence" value="ECO:0007669"/>
    <property type="project" value="TreeGrafter"/>
</dbReference>
<evidence type="ECO:0000313" key="12">
    <source>
        <dbReference type="Proteomes" id="UP000195402"/>
    </source>
</evidence>
<dbReference type="GO" id="GO:0071039">
    <property type="term" value="P:nuclear polyadenylation-dependent CUT catabolic process"/>
    <property type="evidence" value="ECO:0007669"/>
    <property type="project" value="TreeGrafter"/>
</dbReference>
<gene>
    <name evidence="11" type="ORF">BVC80_243g56</name>
</gene>
<dbReference type="InterPro" id="IPR045092">
    <property type="entry name" value="Rrp6-like"/>
</dbReference>
<dbReference type="FunFam" id="1.10.150.80:FF:000001">
    <property type="entry name" value="Putative exosome component 10"/>
    <property type="match status" value="1"/>
</dbReference>
<dbReference type="GO" id="GO:0000175">
    <property type="term" value="F:3'-5'-RNA exonuclease activity"/>
    <property type="evidence" value="ECO:0007669"/>
    <property type="project" value="InterPro"/>
</dbReference>
<keyword evidence="5" id="KW-0271">Exosome</keyword>
<dbReference type="GO" id="GO:0000467">
    <property type="term" value="P:exonucleolytic trimming to generate mature 3'-end of 5.8S rRNA from tricistronic rRNA transcript (SSU-rRNA, 5.8S rRNA, LSU-rRNA)"/>
    <property type="evidence" value="ECO:0007669"/>
    <property type="project" value="InterPro"/>
</dbReference>
<dbReference type="InterPro" id="IPR036397">
    <property type="entry name" value="RNaseH_sf"/>
</dbReference>
<organism evidence="11 12">
    <name type="scientific">Macleaya cordata</name>
    <name type="common">Five-seeded plume-poppy</name>
    <name type="synonym">Bocconia cordata</name>
    <dbReference type="NCBI Taxonomy" id="56857"/>
    <lineage>
        <taxon>Eukaryota</taxon>
        <taxon>Viridiplantae</taxon>
        <taxon>Streptophyta</taxon>
        <taxon>Embryophyta</taxon>
        <taxon>Tracheophyta</taxon>
        <taxon>Spermatophyta</taxon>
        <taxon>Magnoliopsida</taxon>
        <taxon>Ranunculales</taxon>
        <taxon>Papaveraceae</taxon>
        <taxon>Papaveroideae</taxon>
        <taxon>Macleaya</taxon>
    </lineage>
</organism>
<dbReference type="Pfam" id="PF01612">
    <property type="entry name" value="DNA_pol_A_exo1"/>
    <property type="match status" value="1"/>
</dbReference>
<dbReference type="PANTHER" id="PTHR12124">
    <property type="entry name" value="POLYMYOSITIS/SCLERODERMA AUTOANTIGEN-RELATED"/>
    <property type="match status" value="1"/>
</dbReference>
<dbReference type="GO" id="GO:0071051">
    <property type="term" value="P:poly(A)-dependent snoRNA 3'-end processing"/>
    <property type="evidence" value="ECO:0007669"/>
    <property type="project" value="TreeGrafter"/>
</dbReference>
<dbReference type="GO" id="GO:0071036">
    <property type="term" value="P:nuclear polyadenylation-dependent snoRNA catabolic process"/>
    <property type="evidence" value="ECO:0007669"/>
    <property type="project" value="TreeGrafter"/>
</dbReference>
<dbReference type="Gene3D" id="3.30.420.10">
    <property type="entry name" value="Ribonuclease H-like superfamily/Ribonuclease H"/>
    <property type="match status" value="1"/>
</dbReference>
<dbReference type="SMART" id="SM00341">
    <property type="entry name" value="HRDC"/>
    <property type="match status" value="1"/>
</dbReference>
<feature type="domain" description="HRDC" evidence="10">
    <location>
        <begin position="472"/>
        <end position="552"/>
    </location>
</feature>
<dbReference type="InterPro" id="IPR002121">
    <property type="entry name" value="HRDC_dom"/>
</dbReference>
<comment type="caution">
    <text evidence="11">The sequence shown here is derived from an EMBL/GenBank/DDBJ whole genome shotgun (WGS) entry which is preliminary data.</text>
</comment>
<dbReference type="InterPro" id="IPR012588">
    <property type="entry name" value="Exosome-assoc_fac_Rrp6_N"/>
</dbReference>
<accession>A0A200R146</accession>
<dbReference type="FunCoup" id="A0A200R146">
    <property type="interactions" value="3805"/>
</dbReference>
<dbReference type="InterPro" id="IPR012337">
    <property type="entry name" value="RNaseH-like_sf"/>
</dbReference>
<feature type="compositionally biased region" description="Polar residues" evidence="9">
    <location>
        <begin position="896"/>
        <end position="906"/>
    </location>
</feature>
<dbReference type="GO" id="GO:0005730">
    <property type="term" value="C:nucleolus"/>
    <property type="evidence" value="ECO:0007669"/>
    <property type="project" value="TreeGrafter"/>
</dbReference>
<dbReference type="PROSITE" id="PS50967">
    <property type="entry name" value="HRDC"/>
    <property type="match status" value="1"/>
</dbReference>
<keyword evidence="7" id="KW-0539">Nucleus</keyword>
<dbReference type="GO" id="GO:0080188">
    <property type="term" value="P:gene silencing by siRNA-directed DNA methylation"/>
    <property type="evidence" value="ECO:0007669"/>
    <property type="project" value="UniProtKB-ARBA"/>
</dbReference>
<dbReference type="GO" id="GO:0003727">
    <property type="term" value="F:single-stranded RNA binding"/>
    <property type="evidence" value="ECO:0007669"/>
    <property type="project" value="TreeGrafter"/>
</dbReference>
<evidence type="ECO:0000256" key="2">
    <source>
        <dbReference type="ARBA" id="ARBA00022552"/>
    </source>
</evidence>
<dbReference type="PANTHER" id="PTHR12124:SF47">
    <property type="entry name" value="EXOSOME COMPONENT 10"/>
    <property type="match status" value="1"/>
</dbReference>
<reference evidence="11 12" key="1">
    <citation type="journal article" date="2017" name="Mol. Plant">
        <title>The Genome of Medicinal Plant Macleaya cordata Provides New Insights into Benzylisoquinoline Alkaloids Metabolism.</title>
        <authorList>
            <person name="Liu X."/>
            <person name="Liu Y."/>
            <person name="Huang P."/>
            <person name="Ma Y."/>
            <person name="Qing Z."/>
            <person name="Tang Q."/>
            <person name="Cao H."/>
            <person name="Cheng P."/>
            <person name="Zheng Y."/>
            <person name="Yuan Z."/>
            <person name="Zhou Y."/>
            <person name="Liu J."/>
            <person name="Tang Z."/>
            <person name="Zhuo Y."/>
            <person name="Zhang Y."/>
            <person name="Yu L."/>
            <person name="Huang J."/>
            <person name="Yang P."/>
            <person name="Peng Q."/>
            <person name="Zhang J."/>
            <person name="Jiang W."/>
            <person name="Zhang Z."/>
            <person name="Lin K."/>
            <person name="Ro D.K."/>
            <person name="Chen X."/>
            <person name="Xiong X."/>
            <person name="Shang Y."/>
            <person name="Huang S."/>
            <person name="Zeng J."/>
        </authorList>
    </citation>
    <scope>NUCLEOTIDE SEQUENCE [LARGE SCALE GENOMIC DNA]</scope>
    <source>
        <strain evidence="12">cv. BLH2017</strain>
        <tissue evidence="11">Root</tissue>
    </source>
</reference>
<dbReference type="GO" id="GO:0000166">
    <property type="term" value="F:nucleotide binding"/>
    <property type="evidence" value="ECO:0007669"/>
    <property type="project" value="InterPro"/>
</dbReference>
<dbReference type="InParanoid" id="A0A200R146"/>
<dbReference type="GO" id="GO:0071035">
    <property type="term" value="P:nuclear polyadenylation-dependent rRNA catabolic process"/>
    <property type="evidence" value="ECO:0007669"/>
    <property type="project" value="TreeGrafter"/>
</dbReference>
<dbReference type="InterPro" id="IPR010997">
    <property type="entry name" value="HRDC-like_sf"/>
</dbReference>
<keyword evidence="12" id="KW-1185">Reference proteome</keyword>
<comment type="similarity">
    <text evidence="8">Belongs to the exosome component 10/RRP6 family.</text>
</comment>
<sequence length="906" mass="102788">MEIDSEKSNKQKAEALQALVNGPLSSSIAKLSGSSRVIPFNEDFHFYNNFEEFKTPVKEMSEKSKSMLKSIGFSKCPLGKPFPFPDDSDESHDWLVDLSDEIFERFDASVDEFQRVRNKEEEIGRKISSVDSESGFQLVCRKNKKGFSKDMEKEEGKNLSPLTSVKMASRDKKTTGARPRVPFHIPTIRRPQDEFSIIVNNLNHPFEHVWLDRSEDGTRVIHPLENLSVLDFVDRNIGDVEPVKPLPTESTSFKLIEEVKQLKELANSLRNVNEFAVDLEHNQYRSFQGLTCLMQISTRTEDFVVDTLKLRVHVGPYLREVFKDPSKKKVMHGADRDILWLQRDFGIYVCNLFDTGQASRVLQLERNSLEFLLQHFCGVTANKEYQNADWRLRPLPDEMLRYAREDTHYLLHIFDLMKGRLLSASTSSENGDHLLLEVYKRSCAICMQLYEKELLTDASYLYIYGLQDADFNSQQLAIVAGLYAWRDGVARGEDESTGYILPNKALLEIARQIPLTAGKLRRLVKSKHPHVELRLGEVVSIIRNSIQNAYAFEDIAEQLKEHAGMASKQNMEVVPDEFEALPASEDPTVMEATPTQPERVNGEVSNRVNGVEHEEASVLVKEKALGMRNGFGEVGDSKKEENNYGPEHLKESMGPTSIGTGSECLTKAVPEVTVQVLKKPNRAFGALLGNMGSKRKLDPNSKDKAEIKVEQIKSTVTLPFHSFSGRNEPSKSLAGESNKPVEIPISTDLVPELAEATKLEEIISLESDVNNHWVNDDSTGLESDAEDEPMSLSELSTSFKKCFKSKTEARNHRKVEGSQESEACFQLKPFDYTAARERIRFGEDRKQKMETEEDEQGLKSPAESKGRRKKPVMTRMPTEEEAKEFQQQARRRQAFPQSGNRTTTFR</sequence>
<name>A0A200R146_MACCD</name>
<dbReference type="SUPFAM" id="SSF53098">
    <property type="entry name" value="Ribonuclease H-like"/>
    <property type="match status" value="1"/>
</dbReference>
<dbReference type="Pfam" id="PF08066">
    <property type="entry name" value="PMC2NT"/>
    <property type="match status" value="1"/>
</dbReference>
<evidence type="ECO:0000256" key="7">
    <source>
        <dbReference type="ARBA" id="ARBA00023242"/>
    </source>
</evidence>
<dbReference type="CDD" id="cd06147">
    <property type="entry name" value="Rrp6p_like_exo"/>
    <property type="match status" value="1"/>
</dbReference>
<evidence type="ECO:0000256" key="5">
    <source>
        <dbReference type="ARBA" id="ARBA00022835"/>
    </source>
</evidence>
<feature type="region of interest" description="Disordered" evidence="9">
    <location>
        <begin position="839"/>
        <end position="906"/>
    </location>
</feature>
<dbReference type="Pfam" id="PF00570">
    <property type="entry name" value="HRDC"/>
    <property type="match status" value="1"/>
</dbReference>
<evidence type="ECO:0000256" key="9">
    <source>
        <dbReference type="SAM" id="MobiDB-lite"/>
    </source>
</evidence>
<dbReference type="GO" id="GO:0071038">
    <property type="term" value="P:TRAMP-dependent tRNA surveillance pathway"/>
    <property type="evidence" value="ECO:0007669"/>
    <property type="project" value="TreeGrafter"/>
</dbReference>
<feature type="compositionally biased region" description="Basic and acidic residues" evidence="9">
    <location>
        <begin position="839"/>
        <end position="850"/>
    </location>
</feature>
<comment type="subcellular location">
    <subcellularLocation>
        <location evidence="1">Nucleus</location>
    </subcellularLocation>
</comment>
<protein>
    <submittedName>
        <fullName evidence="11">HRDC domain</fullName>
    </submittedName>
</protein>
<dbReference type="SMART" id="SM00474">
    <property type="entry name" value="35EXOc"/>
    <property type="match status" value="1"/>
</dbReference>
<evidence type="ECO:0000256" key="4">
    <source>
        <dbReference type="ARBA" id="ARBA00022801"/>
    </source>
</evidence>
<keyword evidence="4" id="KW-0378">Hydrolase</keyword>
<dbReference type="InterPro" id="IPR044876">
    <property type="entry name" value="HRDC_dom_sf"/>
</dbReference>
<evidence type="ECO:0000256" key="1">
    <source>
        <dbReference type="ARBA" id="ARBA00004123"/>
    </source>
</evidence>